<reference evidence="11" key="1">
    <citation type="submission" date="2023-07" db="EMBL/GenBank/DDBJ databases">
        <title>30 novel species of actinomycetes from the DSMZ collection.</title>
        <authorList>
            <person name="Nouioui I."/>
        </authorList>
    </citation>
    <scope>NUCLEOTIDE SEQUENCE [LARGE SCALE GENOMIC DNA]</scope>
    <source>
        <strain evidence="11">DSM 41699</strain>
    </source>
</reference>
<comment type="subcellular location">
    <subcellularLocation>
        <location evidence="1">Cell membrane</location>
        <topology evidence="1">Multi-pass membrane protein</topology>
    </subcellularLocation>
</comment>
<evidence type="ECO:0000256" key="5">
    <source>
        <dbReference type="ARBA" id="ARBA00023136"/>
    </source>
</evidence>
<feature type="transmembrane region" description="Helical" evidence="8">
    <location>
        <begin position="336"/>
        <end position="354"/>
    </location>
</feature>
<dbReference type="Gene3D" id="1.20.1250.20">
    <property type="entry name" value="MFS general substrate transporter like domains"/>
    <property type="match status" value="2"/>
</dbReference>
<feature type="transmembrane region" description="Helical" evidence="8">
    <location>
        <begin position="360"/>
        <end position="381"/>
    </location>
</feature>
<keyword evidence="11" id="KW-1185">Reference proteome</keyword>
<proteinExistence type="predicted"/>
<evidence type="ECO:0000256" key="8">
    <source>
        <dbReference type="SAM" id="Phobius"/>
    </source>
</evidence>
<dbReference type="SUPFAM" id="SSF103473">
    <property type="entry name" value="MFS general substrate transporter"/>
    <property type="match status" value="1"/>
</dbReference>
<dbReference type="CDD" id="cd06174">
    <property type="entry name" value="MFS"/>
    <property type="match status" value="1"/>
</dbReference>
<evidence type="ECO:0000259" key="9">
    <source>
        <dbReference type="PROSITE" id="PS50850"/>
    </source>
</evidence>
<dbReference type="InterPro" id="IPR020846">
    <property type="entry name" value="MFS_dom"/>
</dbReference>
<evidence type="ECO:0000256" key="7">
    <source>
        <dbReference type="SAM" id="MobiDB-lite"/>
    </source>
</evidence>
<feature type="transmembrane region" description="Helical" evidence="8">
    <location>
        <begin position="306"/>
        <end position="324"/>
    </location>
</feature>
<feature type="domain" description="Major facilitator superfamily (MFS) profile" evidence="9">
    <location>
        <begin position="47"/>
        <end position="457"/>
    </location>
</feature>
<feature type="transmembrane region" description="Helical" evidence="8">
    <location>
        <begin position="45"/>
        <end position="62"/>
    </location>
</feature>
<feature type="transmembrane region" description="Helical" evidence="8">
    <location>
        <begin position="82"/>
        <end position="101"/>
    </location>
</feature>
<keyword evidence="6" id="KW-0046">Antibiotic resistance</keyword>
<accession>A0ABU2U1W2</accession>
<gene>
    <name evidence="10" type="ORF">RM764_30125</name>
</gene>
<dbReference type="Pfam" id="PF07690">
    <property type="entry name" value="MFS_1"/>
    <property type="match status" value="1"/>
</dbReference>
<dbReference type="RefSeq" id="WP_311698674.1">
    <property type="nucleotide sequence ID" value="NZ_JAVREY010000049.1"/>
</dbReference>
<sequence>MTSMPASPDDTNVAPTDTGTPQTSGLATRLWRRELNDYPVTSRRMAYLAIVVLTTVVLYYALYVQYAVATSIILHFHMTYSYFVWVSVIGNAVGAFASLVAGLADRWGRANMVVYGLLIAALLSLLGLPNAPDKSTYLVLFAGLSFIEGIVLVATPALIRDFSPQLGRATAMGYWTMGPVIGSLVVTVVTSSTLSFAGWQDELRYSGWAGLAVFVLALVGLRELSPRLRDQIMVSLRDRALVEARAKGMNPRTATKAHWRQMLRLDVVGSATAVSLFLLLYFGAVGNLVVYFAATFAYSEQRTNGLANWYWAANAVALVGAGLLSDRLKVRKPFMIVGAIGSIVVTVLFALHATEPRTGYYTFAALFVAIGVLTGVTYAPWMASFTETVEKQNPAATATGLAVWGWIIRAVVAVSTAFVPVVVTSATPLVEHGAQVRAASVQAAPALSIIDAHPRLFAELDAYPPTAVPTALAAQAVREVGVDDLATVHKAQPQLALLKRYGSQVKSATADGPGQWRTWWLICAAGQVLFLPFIFVMAGRWSPRKARDEAVEHQRAVDRELAALAEKGD</sequence>
<protein>
    <submittedName>
        <fullName evidence="10">MFS transporter</fullName>
    </submittedName>
</protein>
<evidence type="ECO:0000256" key="2">
    <source>
        <dbReference type="ARBA" id="ARBA00022448"/>
    </source>
</evidence>
<dbReference type="EMBL" id="JAVREY010000049">
    <property type="protein sequence ID" value="MDT0467212.1"/>
    <property type="molecule type" value="Genomic_DNA"/>
</dbReference>
<feature type="transmembrane region" description="Helical" evidence="8">
    <location>
        <begin position="401"/>
        <end position="423"/>
    </location>
</feature>
<keyword evidence="2" id="KW-0813">Transport</keyword>
<evidence type="ECO:0000256" key="1">
    <source>
        <dbReference type="ARBA" id="ARBA00004651"/>
    </source>
</evidence>
<evidence type="ECO:0000256" key="6">
    <source>
        <dbReference type="ARBA" id="ARBA00023251"/>
    </source>
</evidence>
<keyword evidence="4 8" id="KW-1133">Transmembrane helix</keyword>
<keyword evidence="3 8" id="KW-0812">Transmembrane</keyword>
<feature type="transmembrane region" description="Helical" evidence="8">
    <location>
        <begin position="267"/>
        <end position="294"/>
    </location>
</feature>
<dbReference type="PANTHER" id="PTHR42718">
    <property type="entry name" value="MAJOR FACILITATOR SUPERFAMILY MULTIDRUG TRANSPORTER MFSC"/>
    <property type="match status" value="1"/>
</dbReference>
<dbReference type="Proteomes" id="UP001183809">
    <property type="component" value="Unassembled WGS sequence"/>
</dbReference>
<feature type="transmembrane region" description="Helical" evidence="8">
    <location>
        <begin position="113"/>
        <end position="131"/>
    </location>
</feature>
<keyword evidence="5 8" id="KW-0472">Membrane</keyword>
<feature type="transmembrane region" description="Helical" evidence="8">
    <location>
        <begin position="519"/>
        <end position="538"/>
    </location>
</feature>
<feature type="transmembrane region" description="Helical" evidence="8">
    <location>
        <begin position="180"/>
        <end position="199"/>
    </location>
</feature>
<dbReference type="InterPro" id="IPR036259">
    <property type="entry name" value="MFS_trans_sf"/>
</dbReference>
<feature type="transmembrane region" description="Helical" evidence="8">
    <location>
        <begin position="205"/>
        <end position="224"/>
    </location>
</feature>
<dbReference type="PANTHER" id="PTHR42718:SF9">
    <property type="entry name" value="MAJOR FACILITATOR SUPERFAMILY MULTIDRUG TRANSPORTER MFSC"/>
    <property type="match status" value="1"/>
</dbReference>
<evidence type="ECO:0000313" key="11">
    <source>
        <dbReference type="Proteomes" id="UP001183809"/>
    </source>
</evidence>
<dbReference type="PROSITE" id="PS50850">
    <property type="entry name" value="MFS"/>
    <property type="match status" value="1"/>
</dbReference>
<name>A0ABU2U1W2_9ACTN</name>
<feature type="region of interest" description="Disordered" evidence="7">
    <location>
        <begin position="1"/>
        <end position="24"/>
    </location>
</feature>
<dbReference type="InterPro" id="IPR011701">
    <property type="entry name" value="MFS"/>
</dbReference>
<evidence type="ECO:0000313" key="10">
    <source>
        <dbReference type="EMBL" id="MDT0467212.1"/>
    </source>
</evidence>
<feature type="transmembrane region" description="Helical" evidence="8">
    <location>
        <begin position="137"/>
        <end position="159"/>
    </location>
</feature>
<organism evidence="10 11">
    <name type="scientific">Streptomyces gibsoniae</name>
    <dbReference type="NCBI Taxonomy" id="3075529"/>
    <lineage>
        <taxon>Bacteria</taxon>
        <taxon>Bacillati</taxon>
        <taxon>Actinomycetota</taxon>
        <taxon>Actinomycetes</taxon>
        <taxon>Kitasatosporales</taxon>
        <taxon>Streptomycetaceae</taxon>
        <taxon>Streptomyces</taxon>
    </lineage>
</organism>
<evidence type="ECO:0000256" key="3">
    <source>
        <dbReference type="ARBA" id="ARBA00022692"/>
    </source>
</evidence>
<evidence type="ECO:0000256" key="4">
    <source>
        <dbReference type="ARBA" id="ARBA00022989"/>
    </source>
</evidence>
<comment type="caution">
    <text evidence="10">The sequence shown here is derived from an EMBL/GenBank/DDBJ whole genome shotgun (WGS) entry which is preliminary data.</text>
</comment>